<dbReference type="InterPro" id="IPR008504">
    <property type="entry name" value="Emc6"/>
</dbReference>
<evidence type="ECO:0000256" key="2">
    <source>
        <dbReference type="ARBA" id="ARBA00009436"/>
    </source>
</evidence>
<feature type="transmembrane region" description="Helical" evidence="9">
    <location>
        <begin position="97"/>
        <end position="117"/>
    </location>
</feature>
<evidence type="ECO:0000256" key="8">
    <source>
        <dbReference type="SAM" id="MobiDB-lite"/>
    </source>
</evidence>
<keyword evidence="5" id="KW-0256">Endoplasmic reticulum</keyword>
<dbReference type="GO" id="GO:0034975">
    <property type="term" value="P:protein folding in endoplasmic reticulum"/>
    <property type="evidence" value="ECO:0007669"/>
    <property type="project" value="TreeGrafter"/>
</dbReference>
<dbReference type="EMBL" id="NWUJ01000009">
    <property type="protein sequence ID" value="PFH33050.1"/>
    <property type="molecule type" value="Genomic_DNA"/>
</dbReference>
<evidence type="ECO:0000313" key="11">
    <source>
        <dbReference type="Proteomes" id="UP000224006"/>
    </source>
</evidence>
<reference evidence="10 11" key="1">
    <citation type="submission" date="2017-09" db="EMBL/GenBank/DDBJ databases">
        <title>Genome sequencing of Besnoitia besnoiti strain Bb-Ger1.</title>
        <authorList>
            <person name="Schares G."/>
            <person name="Venepally P."/>
            <person name="Lorenzi H.A."/>
        </authorList>
    </citation>
    <scope>NUCLEOTIDE SEQUENCE [LARGE SCALE GENOMIC DNA]</scope>
    <source>
        <strain evidence="10 11">Bb-Ger1</strain>
    </source>
</reference>
<evidence type="ECO:0000256" key="6">
    <source>
        <dbReference type="ARBA" id="ARBA00022989"/>
    </source>
</evidence>
<dbReference type="PANTHER" id="PTHR20994:SF0">
    <property type="entry name" value="ER MEMBRANE PROTEIN COMPLEX SUBUNIT 6"/>
    <property type="match status" value="1"/>
</dbReference>
<dbReference type="GO" id="GO:0072546">
    <property type="term" value="C:EMC complex"/>
    <property type="evidence" value="ECO:0007669"/>
    <property type="project" value="InterPro"/>
</dbReference>
<dbReference type="GeneID" id="40313175"/>
<comment type="subcellular location">
    <subcellularLocation>
        <location evidence="1">Endoplasmic reticulum membrane</location>
        <topology evidence="1">Multi-pass membrane protein</topology>
    </subcellularLocation>
</comment>
<dbReference type="KEGG" id="bbes:BESB_082490"/>
<evidence type="ECO:0000256" key="7">
    <source>
        <dbReference type="ARBA" id="ARBA00023136"/>
    </source>
</evidence>
<proteinExistence type="inferred from homology"/>
<feature type="compositionally biased region" description="Low complexity" evidence="8">
    <location>
        <begin position="32"/>
        <end position="46"/>
    </location>
</feature>
<keyword evidence="7 9" id="KW-0472">Membrane</keyword>
<dbReference type="RefSeq" id="XP_029217059.1">
    <property type="nucleotide sequence ID" value="XM_029366599.1"/>
</dbReference>
<comment type="caution">
    <text evidence="10">The sequence shown here is derived from an EMBL/GenBank/DDBJ whole genome shotgun (WGS) entry which is preliminary data.</text>
</comment>
<dbReference type="Proteomes" id="UP000224006">
    <property type="component" value="Chromosome VIII"/>
</dbReference>
<organism evidence="10 11">
    <name type="scientific">Besnoitia besnoiti</name>
    <name type="common">Apicomplexan protozoan</name>
    <dbReference type="NCBI Taxonomy" id="94643"/>
    <lineage>
        <taxon>Eukaryota</taxon>
        <taxon>Sar</taxon>
        <taxon>Alveolata</taxon>
        <taxon>Apicomplexa</taxon>
        <taxon>Conoidasida</taxon>
        <taxon>Coccidia</taxon>
        <taxon>Eucoccidiorida</taxon>
        <taxon>Eimeriorina</taxon>
        <taxon>Sarcocystidae</taxon>
        <taxon>Besnoitia</taxon>
    </lineage>
</organism>
<evidence type="ECO:0000256" key="3">
    <source>
        <dbReference type="ARBA" id="ARBA00020827"/>
    </source>
</evidence>
<keyword evidence="4 9" id="KW-0812">Transmembrane</keyword>
<feature type="compositionally biased region" description="Low complexity" evidence="8">
    <location>
        <begin position="8"/>
        <end position="24"/>
    </location>
</feature>
<keyword evidence="11" id="KW-1185">Reference proteome</keyword>
<dbReference type="STRING" id="94643.A0A2A9MCD0"/>
<evidence type="ECO:0000256" key="9">
    <source>
        <dbReference type="SAM" id="Phobius"/>
    </source>
</evidence>
<accession>A0A2A9MCD0</accession>
<evidence type="ECO:0000256" key="5">
    <source>
        <dbReference type="ARBA" id="ARBA00022824"/>
    </source>
</evidence>
<name>A0A2A9MCD0_BESBE</name>
<evidence type="ECO:0000256" key="1">
    <source>
        <dbReference type="ARBA" id="ARBA00004477"/>
    </source>
</evidence>
<comment type="similarity">
    <text evidence="2">Belongs to the EMC6 family.</text>
</comment>
<keyword evidence="6 9" id="KW-1133">Transmembrane helix</keyword>
<evidence type="ECO:0000256" key="4">
    <source>
        <dbReference type="ARBA" id="ARBA00022692"/>
    </source>
</evidence>
<sequence>MKRANRVAPAASAAASAAEDATAAKTEEEKPVPSSSPSAVGAKSTSQNALKKESEAPPIIGPMVAHNYRQVAINRHLAAVVAGSVAGVFGLEGLPGLFVFILVTLLGACLMVAETGFQCKSFFTNPKDIFFAQFFTAALTFILVWTLVYNVVYIF</sequence>
<feature type="region of interest" description="Disordered" evidence="8">
    <location>
        <begin position="1"/>
        <end position="54"/>
    </location>
</feature>
<evidence type="ECO:0000313" key="10">
    <source>
        <dbReference type="EMBL" id="PFH33050.1"/>
    </source>
</evidence>
<dbReference type="AlphaFoldDB" id="A0A2A9MCD0"/>
<feature type="transmembrane region" description="Helical" evidence="9">
    <location>
        <begin position="129"/>
        <end position="152"/>
    </location>
</feature>
<dbReference type="InterPro" id="IPR029008">
    <property type="entry name" value="EMC6-like"/>
</dbReference>
<dbReference type="GO" id="GO:0000045">
    <property type="term" value="P:autophagosome assembly"/>
    <property type="evidence" value="ECO:0007669"/>
    <property type="project" value="TreeGrafter"/>
</dbReference>
<dbReference type="OrthoDB" id="10423500at2759"/>
<dbReference type="PANTHER" id="PTHR20994">
    <property type="entry name" value="ER MEMBRANE PROTEIN COMPLEX SUBUNIT 6"/>
    <property type="match status" value="1"/>
</dbReference>
<dbReference type="VEuPathDB" id="ToxoDB:BESB_082490"/>
<protein>
    <recommendedName>
        <fullName evidence="3">ER membrane protein complex subunit 6</fullName>
    </recommendedName>
</protein>
<dbReference type="Pfam" id="PF07019">
    <property type="entry name" value="EMC6"/>
    <property type="match status" value="1"/>
</dbReference>
<gene>
    <name evidence="10" type="ORF">BESB_082490</name>
</gene>